<dbReference type="Proteomes" id="UP000057609">
    <property type="component" value="Chromosome"/>
</dbReference>
<dbReference type="Pfam" id="PF01977">
    <property type="entry name" value="UbiD"/>
    <property type="match status" value="1"/>
</dbReference>
<feature type="domain" description="3-octaprenyl-4-hydroxybenzoate carboxy-lyase-like N-terminal" evidence="2">
    <location>
        <begin position="16"/>
        <end position="93"/>
    </location>
</feature>
<dbReference type="InterPro" id="IPR048304">
    <property type="entry name" value="UbiD_Rift_dom"/>
</dbReference>
<dbReference type="KEGG" id="gpi:GPICK_15540"/>
<dbReference type="GO" id="GO:0006744">
    <property type="term" value="P:ubiquinone biosynthetic process"/>
    <property type="evidence" value="ECO:0007669"/>
    <property type="project" value="TreeGrafter"/>
</dbReference>
<dbReference type="Gene3D" id="3.40.1670.10">
    <property type="entry name" value="UbiD C-terminal domain-like"/>
    <property type="match status" value="1"/>
</dbReference>
<proteinExistence type="predicted"/>
<dbReference type="Pfam" id="PF20695">
    <property type="entry name" value="UbiD_N"/>
    <property type="match status" value="1"/>
</dbReference>
<reference evidence="4 5" key="1">
    <citation type="journal article" date="2015" name="Genome Announc.">
        <title>Complete Genome of Geobacter pickeringii G13T, a Metal-Reducing Isolate from Sedimentary Kaolin Deposits.</title>
        <authorList>
            <person name="Badalamenti J.P."/>
            <person name="Bond D.R."/>
        </authorList>
    </citation>
    <scope>NUCLEOTIDE SEQUENCE [LARGE SCALE GENOMIC DNA]</scope>
    <source>
        <strain evidence="4 5">G13</strain>
    </source>
</reference>
<organism evidence="4 5">
    <name type="scientific">Geobacter pickeringii</name>
    <dbReference type="NCBI Taxonomy" id="345632"/>
    <lineage>
        <taxon>Bacteria</taxon>
        <taxon>Pseudomonadati</taxon>
        <taxon>Thermodesulfobacteriota</taxon>
        <taxon>Desulfuromonadia</taxon>
        <taxon>Geobacterales</taxon>
        <taxon>Geobacteraceae</taxon>
        <taxon>Geobacter</taxon>
    </lineage>
</organism>
<evidence type="ECO:0000259" key="2">
    <source>
        <dbReference type="Pfam" id="PF20695"/>
    </source>
</evidence>
<dbReference type="GO" id="GO:0008694">
    <property type="term" value="F:4-hydroxy-3-polyprenylbenzoate decarboxylase activity"/>
    <property type="evidence" value="ECO:0007669"/>
    <property type="project" value="TreeGrafter"/>
</dbReference>
<dbReference type="NCBIfam" id="TIGR00148">
    <property type="entry name" value="UbiD family decarboxylase"/>
    <property type="match status" value="1"/>
</dbReference>
<evidence type="ECO:0000259" key="3">
    <source>
        <dbReference type="Pfam" id="PF20696"/>
    </source>
</evidence>
<sequence>MGNGGGTMFRSLHEFLEELERLGELHRVGSEVDPRLEIAAVTDRVCKSADGGKALLFEKVRGGEIPVATNLFGSPRRMAAALGLSALEELTARMEELLGPAAGDGDSDPLAASHVADALRRYLPVPVTAAPCQEIVETAPELSRYPFLTSWPGDGHPHGDGRFITLPLVITRDPDTGCANCGMYRVWIAGERNAGIRWYVGTGGNRHERKYRERGEPMPVAVAVGGDPALALAAMLPLPDGVDEMQFAGWLRGAPLEMVRCRTSELLVPAGAELVIEGCVEPGETILDGAFGNHTGFYVPAAPVPHLRVSCVTRRRACVYPATVVGPPPMEDCHLAQAAAQLLLPLFRRRWSDIVDISFPAEWIFHGGAIVSIRGGAAARAKELMEELWASELMGGARLIVVVDEDADVRDLSHVAWRIANLPDWRRDLVISGRERGTPLFPWLGSRLGIDATRSGGGGTRPPELAMDAEIRRMVDQRWGEYGF</sequence>
<evidence type="ECO:0000313" key="5">
    <source>
        <dbReference type="Proteomes" id="UP000057609"/>
    </source>
</evidence>
<dbReference type="InterPro" id="IPR049381">
    <property type="entry name" value="UbiD-like_C"/>
</dbReference>
<dbReference type="SUPFAM" id="SSF50475">
    <property type="entry name" value="FMN-binding split barrel"/>
    <property type="match status" value="1"/>
</dbReference>
<dbReference type="GO" id="GO:0005829">
    <property type="term" value="C:cytosol"/>
    <property type="evidence" value="ECO:0007669"/>
    <property type="project" value="TreeGrafter"/>
</dbReference>
<gene>
    <name evidence="4" type="ORF">GPICK_15540</name>
</gene>
<evidence type="ECO:0000259" key="1">
    <source>
        <dbReference type="Pfam" id="PF01977"/>
    </source>
</evidence>
<dbReference type="PANTHER" id="PTHR30108:SF17">
    <property type="entry name" value="FERULIC ACID DECARBOXYLASE 1"/>
    <property type="match status" value="1"/>
</dbReference>
<accession>A0A0B5BDP3</accession>
<dbReference type="InterPro" id="IPR049383">
    <property type="entry name" value="UbiD-like_N"/>
</dbReference>
<feature type="domain" description="3-octaprenyl-4-hydroxybenzoate carboxy-lyase-like C-terminal" evidence="3">
    <location>
        <begin position="334"/>
        <end position="452"/>
    </location>
</feature>
<dbReference type="AlphaFoldDB" id="A0A0B5BDP3"/>
<dbReference type="SUPFAM" id="SSF143968">
    <property type="entry name" value="UbiD C-terminal domain-like"/>
    <property type="match status" value="1"/>
</dbReference>
<protein>
    <recommendedName>
        <fullName evidence="6">UbiD family decarboxylase</fullName>
    </recommendedName>
</protein>
<dbReference type="EMBL" id="CP009788">
    <property type="protein sequence ID" value="AJE04592.1"/>
    <property type="molecule type" value="Genomic_DNA"/>
</dbReference>
<keyword evidence="5" id="KW-1185">Reference proteome</keyword>
<dbReference type="STRING" id="345632.GPICK_15540"/>
<dbReference type="HOGENOM" id="CLU_023348_4_1_7"/>
<name>A0A0B5BDP3_9BACT</name>
<evidence type="ECO:0000313" key="4">
    <source>
        <dbReference type="EMBL" id="AJE04592.1"/>
    </source>
</evidence>
<dbReference type="Pfam" id="PF20696">
    <property type="entry name" value="UbiD_C"/>
    <property type="match status" value="1"/>
</dbReference>
<dbReference type="InterPro" id="IPR002830">
    <property type="entry name" value="UbiD"/>
</dbReference>
<evidence type="ECO:0008006" key="6">
    <source>
        <dbReference type="Google" id="ProtNLM"/>
    </source>
</evidence>
<dbReference type="PANTHER" id="PTHR30108">
    <property type="entry name" value="3-OCTAPRENYL-4-HYDROXYBENZOATE CARBOXY-LYASE-RELATED"/>
    <property type="match status" value="1"/>
</dbReference>
<feature type="domain" description="3-octaprenyl-4-hydroxybenzoate carboxy-lyase-like Rift-related" evidence="1">
    <location>
        <begin position="128"/>
        <end position="328"/>
    </location>
</feature>